<reference evidence="1" key="2">
    <citation type="submission" date="2020-09" db="EMBL/GenBank/DDBJ databases">
        <authorList>
            <person name="Sun Q."/>
            <person name="Zhou Y."/>
        </authorList>
    </citation>
    <scope>NUCLEOTIDE SEQUENCE</scope>
    <source>
        <strain evidence="1">CGMCC 4.7430</strain>
    </source>
</reference>
<organism evidence="1 2">
    <name type="scientific">Nonomuraea glycinis</name>
    <dbReference type="NCBI Taxonomy" id="2047744"/>
    <lineage>
        <taxon>Bacteria</taxon>
        <taxon>Bacillati</taxon>
        <taxon>Actinomycetota</taxon>
        <taxon>Actinomycetes</taxon>
        <taxon>Streptosporangiales</taxon>
        <taxon>Streptosporangiaceae</taxon>
        <taxon>Nonomuraea</taxon>
    </lineage>
</organism>
<dbReference type="AlphaFoldDB" id="A0A918E9V9"/>
<comment type="caution">
    <text evidence="1">The sequence shown here is derived from an EMBL/GenBank/DDBJ whole genome shotgun (WGS) entry which is preliminary data.</text>
</comment>
<accession>A0A918E9V9</accession>
<evidence type="ECO:0000313" key="2">
    <source>
        <dbReference type="Proteomes" id="UP000660745"/>
    </source>
</evidence>
<protein>
    <recommendedName>
        <fullName evidence="3">DUF1579 domain-containing protein</fullName>
    </recommendedName>
</protein>
<reference evidence="1" key="1">
    <citation type="journal article" date="2014" name="Int. J. Syst. Evol. Microbiol.">
        <title>Complete genome sequence of Corynebacterium casei LMG S-19264T (=DSM 44701T), isolated from a smear-ripened cheese.</title>
        <authorList>
            <consortium name="US DOE Joint Genome Institute (JGI-PGF)"/>
            <person name="Walter F."/>
            <person name="Albersmeier A."/>
            <person name="Kalinowski J."/>
            <person name="Ruckert C."/>
        </authorList>
    </citation>
    <scope>NUCLEOTIDE SEQUENCE</scope>
    <source>
        <strain evidence="1">CGMCC 4.7430</strain>
    </source>
</reference>
<evidence type="ECO:0000313" key="1">
    <source>
        <dbReference type="EMBL" id="GGP17793.1"/>
    </source>
</evidence>
<gene>
    <name evidence="1" type="ORF">GCM10012278_87590</name>
</gene>
<dbReference type="EMBL" id="BMNK01000026">
    <property type="protein sequence ID" value="GGP17793.1"/>
    <property type="molecule type" value="Genomic_DNA"/>
</dbReference>
<sequence length="162" mass="18314">MTLPYGSLMNDFDFLAGTWNVTNRRLAKALVGSDDWDEFPGRSVGTRHFDGAANFDEIVFPTKGFSGLTLRIFNPETRQWSIYWASSATGVLGLPPMVGAFDGNRGEFYADDSYEGTPVRCRFIWTVFGADSCRWEQAFSVDGEQSWETNWTMDFTRDLTQA</sequence>
<proteinExistence type="predicted"/>
<keyword evidence="2" id="KW-1185">Reference proteome</keyword>
<dbReference type="Proteomes" id="UP000660745">
    <property type="component" value="Unassembled WGS sequence"/>
</dbReference>
<evidence type="ECO:0008006" key="3">
    <source>
        <dbReference type="Google" id="ProtNLM"/>
    </source>
</evidence>
<name>A0A918E9V9_9ACTN</name>